<dbReference type="InterPro" id="IPR027304">
    <property type="entry name" value="Trigger_fact/SurA_dom_sf"/>
</dbReference>
<dbReference type="Pfam" id="PF00639">
    <property type="entry name" value="Rotamase"/>
    <property type="match status" value="1"/>
</dbReference>
<evidence type="ECO:0000259" key="13">
    <source>
        <dbReference type="PROSITE" id="PS50198"/>
    </source>
</evidence>
<dbReference type="PROSITE" id="PS01096">
    <property type="entry name" value="PPIC_PPIASE_1"/>
    <property type="match status" value="1"/>
</dbReference>
<dbReference type="InterPro" id="IPR023058">
    <property type="entry name" value="PPIase_PpiC_CS"/>
</dbReference>
<comment type="caution">
    <text evidence="14">The sequence shown here is derived from an EMBL/GenBank/DDBJ whole genome shotgun (WGS) entry which is preliminary data.</text>
</comment>
<dbReference type="SUPFAM" id="SSF54534">
    <property type="entry name" value="FKBP-like"/>
    <property type="match status" value="1"/>
</dbReference>
<proteinExistence type="inferred from homology"/>
<evidence type="ECO:0000313" key="14">
    <source>
        <dbReference type="EMBL" id="NEV61820.1"/>
    </source>
</evidence>
<dbReference type="SUPFAM" id="SSF109998">
    <property type="entry name" value="Triger factor/SurA peptide-binding domain-like"/>
    <property type="match status" value="1"/>
</dbReference>
<evidence type="ECO:0000256" key="8">
    <source>
        <dbReference type="ARBA" id="ARBA00038408"/>
    </source>
</evidence>
<evidence type="ECO:0000256" key="6">
    <source>
        <dbReference type="ARBA" id="ARBA00023136"/>
    </source>
</evidence>
<feature type="transmembrane region" description="Helical" evidence="12">
    <location>
        <begin position="12"/>
        <end position="30"/>
    </location>
</feature>
<protein>
    <recommendedName>
        <fullName evidence="9">Periplasmic chaperone PpiD</fullName>
    </recommendedName>
    <alternativeName>
        <fullName evidence="10">Periplasmic folding chaperone</fullName>
    </alternativeName>
</protein>
<dbReference type="Gene3D" id="3.10.50.40">
    <property type="match status" value="1"/>
</dbReference>
<evidence type="ECO:0000313" key="15">
    <source>
        <dbReference type="Proteomes" id="UP000483379"/>
    </source>
</evidence>
<comment type="similarity">
    <text evidence="8">Belongs to the PpiD chaperone family.</text>
</comment>
<evidence type="ECO:0000256" key="10">
    <source>
        <dbReference type="ARBA" id="ARBA00042775"/>
    </source>
</evidence>
<evidence type="ECO:0000256" key="2">
    <source>
        <dbReference type="ARBA" id="ARBA00022475"/>
    </source>
</evidence>
<dbReference type="PANTHER" id="PTHR47529">
    <property type="entry name" value="PEPTIDYL-PROLYL CIS-TRANS ISOMERASE D"/>
    <property type="match status" value="1"/>
</dbReference>
<keyword evidence="2" id="KW-1003">Cell membrane</keyword>
<dbReference type="EMBL" id="JAAIJQ010000017">
    <property type="protein sequence ID" value="NEV61820.1"/>
    <property type="molecule type" value="Genomic_DNA"/>
</dbReference>
<feature type="domain" description="PpiC" evidence="13">
    <location>
        <begin position="265"/>
        <end position="367"/>
    </location>
</feature>
<dbReference type="AlphaFoldDB" id="A0A6M0JWD4"/>
<dbReference type="Proteomes" id="UP000483379">
    <property type="component" value="Unassembled WGS sequence"/>
</dbReference>
<evidence type="ECO:0000256" key="4">
    <source>
        <dbReference type="ARBA" id="ARBA00022692"/>
    </source>
</evidence>
<name>A0A6M0JWD4_9GAMM</name>
<evidence type="ECO:0000256" key="9">
    <source>
        <dbReference type="ARBA" id="ARBA00040743"/>
    </source>
</evidence>
<keyword evidence="11" id="KW-0697">Rotamase</keyword>
<gene>
    <name evidence="14" type="ORF">G3446_07945</name>
</gene>
<dbReference type="GO" id="GO:0003755">
    <property type="term" value="F:peptidyl-prolyl cis-trans isomerase activity"/>
    <property type="evidence" value="ECO:0007669"/>
    <property type="project" value="UniProtKB-KW"/>
</dbReference>
<keyword evidence="7" id="KW-0143">Chaperone</keyword>
<dbReference type="PANTHER" id="PTHR47529:SF1">
    <property type="entry name" value="PERIPLASMIC CHAPERONE PPID"/>
    <property type="match status" value="1"/>
</dbReference>
<dbReference type="InterPro" id="IPR046357">
    <property type="entry name" value="PPIase_dom_sf"/>
</dbReference>
<dbReference type="PROSITE" id="PS50198">
    <property type="entry name" value="PPIC_PPIASE_2"/>
    <property type="match status" value="1"/>
</dbReference>
<dbReference type="GO" id="GO:0005886">
    <property type="term" value="C:plasma membrane"/>
    <property type="evidence" value="ECO:0007669"/>
    <property type="project" value="UniProtKB-SubCell"/>
</dbReference>
<evidence type="ECO:0000256" key="7">
    <source>
        <dbReference type="ARBA" id="ARBA00023186"/>
    </source>
</evidence>
<evidence type="ECO:0000256" key="3">
    <source>
        <dbReference type="ARBA" id="ARBA00022519"/>
    </source>
</evidence>
<keyword evidence="5 12" id="KW-1133">Transmembrane helix</keyword>
<dbReference type="Pfam" id="PF13624">
    <property type="entry name" value="SurA_N_3"/>
    <property type="match status" value="1"/>
</dbReference>
<keyword evidence="3" id="KW-0997">Cell inner membrane</keyword>
<evidence type="ECO:0000256" key="11">
    <source>
        <dbReference type="PROSITE-ProRule" id="PRU00278"/>
    </source>
</evidence>
<dbReference type="Gene3D" id="1.10.4030.10">
    <property type="entry name" value="Porin chaperone SurA, peptide-binding domain"/>
    <property type="match status" value="1"/>
</dbReference>
<comment type="subcellular location">
    <subcellularLocation>
        <location evidence="1">Cell inner membrane</location>
        <topology evidence="1">Single-pass type II membrane protein</topology>
        <orientation evidence="1">Periplasmic side</orientation>
    </subcellularLocation>
</comment>
<keyword evidence="11 14" id="KW-0413">Isomerase</keyword>
<accession>A0A6M0JWD4</accession>
<organism evidence="14 15">
    <name type="scientific">Thiorhodococcus minor</name>
    <dbReference type="NCBI Taxonomy" id="57489"/>
    <lineage>
        <taxon>Bacteria</taxon>
        <taxon>Pseudomonadati</taxon>
        <taxon>Pseudomonadota</taxon>
        <taxon>Gammaproteobacteria</taxon>
        <taxon>Chromatiales</taxon>
        <taxon>Chromatiaceae</taxon>
        <taxon>Thiorhodococcus</taxon>
    </lineage>
</organism>
<keyword evidence="4 12" id="KW-0812">Transmembrane</keyword>
<dbReference type="RefSeq" id="WP_164452291.1">
    <property type="nucleotide sequence ID" value="NZ_JAAIJQ010000017.1"/>
</dbReference>
<keyword evidence="6 12" id="KW-0472">Membrane</keyword>
<keyword evidence="15" id="KW-1185">Reference proteome</keyword>
<reference evidence="14 15" key="1">
    <citation type="submission" date="2020-02" db="EMBL/GenBank/DDBJ databases">
        <title>Genome sequences of Thiorhodococcus mannitoliphagus and Thiorhodococcus minor, purple sulfur photosynthetic bacteria in the gammaproteobacterial family, Chromatiaceae.</title>
        <authorList>
            <person name="Aviles F.A."/>
            <person name="Meyer T.E."/>
            <person name="Kyndt J.A."/>
        </authorList>
    </citation>
    <scope>NUCLEOTIDE SEQUENCE [LARGE SCALE GENOMIC DNA]</scope>
    <source>
        <strain evidence="14 15">DSM 11518</strain>
    </source>
</reference>
<dbReference type="InterPro" id="IPR052029">
    <property type="entry name" value="PpiD_chaperone"/>
</dbReference>
<evidence type="ECO:0000256" key="1">
    <source>
        <dbReference type="ARBA" id="ARBA00004382"/>
    </source>
</evidence>
<dbReference type="InterPro" id="IPR000297">
    <property type="entry name" value="PPIase_PpiC"/>
</dbReference>
<evidence type="ECO:0000256" key="5">
    <source>
        <dbReference type="ARBA" id="ARBA00022989"/>
    </source>
</evidence>
<sequence>MLQTIRDRAQGWIAWAIVILISIPFALWGIQSYLGVGGEPVAATVNGVELTARDLDRRVQQARTELRQRLGAAYDPAEIDDKALRDEVLEDMIRETLLLDETRRLGLRVSDQDVQIQILADPAFQKDGRFDNATYERLLQYQGMSPAMYEAQLRQRMAAGQLARAVSASALATRYEVEQYQRLAGQKRELSYVTLALSGYQTDAPIDDAEISAFYDDNPARFRSPEQVKLDYVVLDANALASSVEVTEADLRRAYDAEQARFAQPERREVRHILLKVPEDAEQAEADAVLEKIEGIRERILAEEPFEALAKEYSEDPGSAAKGGSLGVIESGIMVPAFDRAAFAVEPNQLSEPVRTQFGYHLIEVTQILPSEIKPFEEVEDLLKAEAAKQGAERLYYDLGERLANIVYESPDSLEPAAGELGLSIQHSDWIGRNGGGEGMLANPKVVAAAFSDDVLGQGLNSDLVEPERDKLQAVVVRVAEHREASVKPLAEVRDEIVSQIKRQRAEKAAEAAATAIAEKLRASGDWATVDPQLEPTDPGLIGRNASEVPAAVLDVAFRLPAPSDGAISVGTATLDNGDAAVVRLGRVQDGEVKPGEDGRPATEALILAQLMGRQLSDDMLQDMESRADIELKETGGDDSL</sequence>
<evidence type="ECO:0000256" key="12">
    <source>
        <dbReference type="SAM" id="Phobius"/>
    </source>
</evidence>